<keyword evidence="3" id="KW-0479">Metal-binding</keyword>
<dbReference type="PROSITE" id="PS51318">
    <property type="entry name" value="TAT"/>
    <property type="match status" value="1"/>
</dbReference>
<dbReference type="AlphaFoldDB" id="A0A2H3P461"/>
<dbReference type="Proteomes" id="UP000221024">
    <property type="component" value="Unassembled WGS sequence"/>
</dbReference>
<protein>
    <recommendedName>
        <fullName evidence="8">High potential iron-sulfur proteins family profile domain-containing protein</fullName>
    </recommendedName>
</protein>
<dbReference type="RefSeq" id="WP_098060698.1">
    <property type="nucleotide sequence ID" value="NZ_PDEP01000001.1"/>
</dbReference>
<dbReference type="Gene3D" id="4.10.490.10">
    <property type="entry name" value="High potential iron-sulphur protein"/>
    <property type="match status" value="1"/>
</dbReference>
<dbReference type="OrthoDB" id="671811at2"/>
<comment type="caution">
    <text evidence="9">The sequence shown here is derived from an EMBL/GenBank/DDBJ whole genome shotgun (WGS) entry which is preliminary data.</text>
</comment>
<evidence type="ECO:0000256" key="3">
    <source>
        <dbReference type="ARBA" id="ARBA00022723"/>
    </source>
</evidence>
<dbReference type="PROSITE" id="PS51373">
    <property type="entry name" value="HIPIP"/>
    <property type="match status" value="1"/>
</dbReference>
<dbReference type="GO" id="GO:0009055">
    <property type="term" value="F:electron transfer activity"/>
    <property type="evidence" value="ECO:0007669"/>
    <property type="project" value="InterPro"/>
</dbReference>
<keyword evidence="5" id="KW-0408">Iron</keyword>
<accession>A0A2H3P461</accession>
<feature type="compositionally biased region" description="Low complexity" evidence="7">
    <location>
        <begin position="38"/>
        <end position="57"/>
    </location>
</feature>
<dbReference type="PROSITE" id="PS51257">
    <property type="entry name" value="PROKAR_LIPOPROTEIN"/>
    <property type="match status" value="1"/>
</dbReference>
<feature type="region of interest" description="Disordered" evidence="7">
    <location>
        <begin position="34"/>
        <end position="73"/>
    </location>
</feature>
<organism evidence="9 10">
    <name type="scientific">Longimonas halophila</name>
    <dbReference type="NCBI Taxonomy" id="1469170"/>
    <lineage>
        <taxon>Bacteria</taxon>
        <taxon>Pseudomonadati</taxon>
        <taxon>Rhodothermota</taxon>
        <taxon>Rhodothermia</taxon>
        <taxon>Rhodothermales</taxon>
        <taxon>Salisaetaceae</taxon>
        <taxon>Longimonas</taxon>
    </lineage>
</organism>
<feature type="compositionally biased region" description="Polar residues" evidence="7">
    <location>
        <begin position="61"/>
        <end position="73"/>
    </location>
</feature>
<proteinExistence type="predicted"/>
<dbReference type="GO" id="GO:0051539">
    <property type="term" value="F:4 iron, 4 sulfur cluster binding"/>
    <property type="evidence" value="ECO:0007669"/>
    <property type="project" value="UniProtKB-KW"/>
</dbReference>
<dbReference type="SUPFAM" id="SSF57652">
    <property type="entry name" value="HIPIP (high potential iron protein)"/>
    <property type="match status" value="1"/>
</dbReference>
<feature type="domain" description="High potential iron-sulfur proteins family profile" evidence="8">
    <location>
        <begin position="60"/>
        <end position="127"/>
    </location>
</feature>
<keyword evidence="2" id="KW-0004">4Fe-4S</keyword>
<reference evidence="9 10" key="1">
    <citation type="submission" date="2017-10" db="EMBL/GenBank/DDBJ databases">
        <title>Draft genome of Longimonas halophila.</title>
        <authorList>
            <person name="Goh K.M."/>
            <person name="Shamsir M.S."/>
            <person name="Lim S.W."/>
        </authorList>
    </citation>
    <scope>NUCLEOTIDE SEQUENCE [LARGE SCALE GENOMIC DNA]</scope>
    <source>
        <strain evidence="9 10">KCTC 42399</strain>
    </source>
</reference>
<dbReference type="GO" id="GO:0046872">
    <property type="term" value="F:metal ion binding"/>
    <property type="evidence" value="ECO:0007669"/>
    <property type="project" value="UniProtKB-KW"/>
</dbReference>
<evidence type="ECO:0000256" key="4">
    <source>
        <dbReference type="ARBA" id="ARBA00022982"/>
    </source>
</evidence>
<dbReference type="InterPro" id="IPR000170">
    <property type="entry name" value="High_potential_FeS_prot"/>
</dbReference>
<dbReference type="NCBIfam" id="TIGR01409">
    <property type="entry name" value="TAT_signal_seq"/>
    <property type="match status" value="1"/>
</dbReference>
<evidence type="ECO:0000313" key="10">
    <source>
        <dbReference type="Proteomes" id="UP000221024"/>
    </source>
</evidence>
<evidence type="ECO:0000256" key="2">
    <source>
        <dbReference type="ARBA" id="ARBA00022485"/>
    </source>
</evidence>
<keyword evidence="6" id="KW-0411">Iron-sulfur</keyword>
<keyword evidence="10" id="KW-1185">Reference proteome</keyword>
<dbReference type="EMBL" id="PDEP01000001">
    <property type="protein sequence ID" value="PEN09299.1"/>
    <property type="molecule type" value="Genomic_DNA"/>
</dbReference>
<dbReference type="InterPro" id="IPR019546">
    <property type="entry name" value="TAT_signal_bac_arc"/>
</dbReference>
<dbReference type="InterPro" id="IPR036369">
    <property type="entry name" value="HIPIP_sf"/>
</dbReference>
<keyword evidence="1" id="KW-0813">Transport</keyword>
<evidence type="ECO:0000256" key="7">
    <source>
        <dbReference type="SAM" id="MobiDB-lite"/>
    </source>
</evidence>
<gene>
    <name evidence="9" type="ORF">CRI93_00790</name>
</gene>
<dbReference type="InterPro" id="IPR006311">
    <property type="entry name" value="TAT_signal"/>
</dbReference>
<evidence type="ECO:0000259" key="8">
    <source>
        <dbReference type="PROSITE" id="PS51373"/>
    </source>
</evidence>
<dbReference type="Pfam" id="PF01355">
    <property type="entry name" value="HIPIP"/>
    <property type="match status" value="1"/>
</dbReference>
<evidence type="ECO:0000256" key="5">
    <source>
        <dbReference type="ARBA" id="ARBA00023004"/>
    </source>
</evidence>
<name>A0A2H3P461_9BACT</name>
<evidence type="ECO:0000256" key="1">
    <source>
        <dbReference type="ARBA" id="ARBA00022448"/>
    </source>
</evidence>
<evidence type="ECO:0000256" key="6">
    <source>
        <dbReference type="ARBA" id="ARBA00023014"/>
    </source>
</evidence>
<keyword evidence="4" id="KW-0249">Electron transport</keyword>
<evidence type="ECO:0000313" key="9">
    <source>
        <dbReference type="EMBL" id="PEN09299.1"/>
    </source>
</evidence>
<sequence>MSDSLKVSRRSFLQRISALGIAGVGASTVLSACGGGSDDASSTGDDSSGSADFSCDDLSGLSDQQISQRETQTQALQYVEESPNPDQNCANCSFWQAPEGNANCGGCQLFPGPVHPDGWCNSWVAAS</sequence>
<dbReference type="GO" id="GO:0019646">
    <property type="term" value="P:aerobic electron transport chain"/>
    <property type="evidence" value="ECO:0007669"/>
    <property type="project" value="InterPro"/>
</dbReference>